<comment type="caution">
    <text evidence="2">The sequence shown here is derived from an EMBL/GenBank/DDBJ whole genome shotgun (WGS) entry which is preliminary data.</text>
</comment>
<evidence type="ECO:0000313" key="2">
    <source>
        <dbReference type="EMBL" id="TVZ02225.1"/>
    </source>
</evidence>
<protein>
    <submittedName>
        <fullName evidence="2">Roadblock/LC7 domain-containing protein</fullName>
    </submittedName>
</protein>
<reference evidence="2 3" key="1">
    <citation type="submission" date="2018-11" db="EMBL/GenBank/DDBJ databases">
        <title>Trebonia kvetii gen.nov., sp.nov., a novel acidophilic actinobacterium, and proposal of the new actinobacterial family Treboniaceae fam. nov.</title>
        <authorList>
            <person name="Rapoport D."/>
            <person name="Sagova-Mareckova M."/>
            <person name="Sedlacek I."/>
            <person name="Provaznik J."/>
            <person name="Kralova S."/>
            <person name="Pavlinic D."/>
            <person name="Benes V."/>
            <person name="Kopecky J."/>
        </authorList>
    </citation>
    <scope>NUCLEOTIDE SEQUENCE [LARGE SCALE GENOMIC DNA]</scope>
    <source>
        <strain evidence="2 3">15Tr583</strain>
    </source>
</reference>
<accession>A0A6P2BVQ9</accession>
<dbReference type="AlphaFoldDB" id="A0A6P2BVQ9"/>
<feature type="domain" description="Roadblock/LAMTOR2" evidence="1">
    <location>
        <begin position="11"/>
        <end position="101"/>
    </location>
</feature>
<dbReference type="Gene3D" id="3.30.450.30">
    <property type="entry name" value="Dynein light chain 2a, cytoplasmic"/>
    <property type="match status" value="1"/>
</dbReference>
<dbReference type="PANTHER" id="PTHR36222">
    <property type="entry name" value="SERINE PROTEASE INHIBITOR RV3364C"/>
    <property type="match status" value="1"/>
</dbReference>
<proteinExistence type="predicted"/>
<dbReference type="SMART" id="SM00960">
    <property type="entry name" value="Robl_LC7"/>
    <property type="match status" value="1"/>
</dbReference>
<dbReference type="Pfam" id="PF03259">
    <property type="entry name" value="Robl_LC7"/>
    <property type="match status" value="1"/>
</dbReference>
<dbReference type="SUPFAM" id="SSF103196">
    <property type="entry name" value="Roadblock/LC7 domain"/>
    <property type="match status" value="1"/>
</dbReference>
<keyword evidence="3" id="KW-1185">Reference proteome</keyword>
<dbReference type="PANTHER" id="PTHR36222:SF1">
    <property type="entry name" value="SERINE PROTEASE INHIBITOR RV3364C"/>
    <property type="match status" value="1"/>
</dbReference>
<sequence length="139" mass="14797">MAQTDTTGQLSWLLDNLVSRVEHVQQALVLSRDGLVVAASSGLDREDGEHLSALAAGVQSLARGTGRHFNGGEVRQTIIEMEHAFLFVIAAGRGTCLAVLTSASANVGVIAYEMAMLVRRMGKHLAAEPRFPEPETAAE</sequence>
<dbReference type="OrthoDB" id="5187023at2"/>
<dbReference type="InterPro" id="IPR053141">
    <property type="entry name" value="Mycobact_SerProt_Inhib_Rv3364c"/>
</dbReference>
<dbReference type="Proteomes" id="UP000460272">
    <property type="component" value="Unassembled WGS sequence"/>
</dbReference>
<dbReference type="EMBL" id="RPFW01000005">
    <property type="protein sequence ID" value="TVZ02225.1"/>
    <property type="molecule type" value="Genomic_DNA"/>
</dbReference>
<dbReference type="RefSeq" id="WP_145857030.1">
    <property type="nucleotide sequence ID" value="NZ_RPFW01000005.1"/>
</dbReference>
<evidence type="ECO:0000259" key="1">
    <source>
        <dbReference type="SMART" id="SM00960"/>
    </source>
</evidence>
<dbReference type="InterPro" id="IPR004942">
    <property type="entry name" value="Roadblock/LAMTOR2_dom"/>
</dbReference>
<evidence type="ECO:0000313" key="3">
    <source>
        <dbReference type="Proteomes" id="UP000460272"/>
    </source>
</evidence>
<organism evidence="2 3">
    <name type="scientific">Trebonia kvetii</name>
    <dbReference type="NCBI Taxonomy" id="2480626"/>
    <lineage>
        <taxon>Bacteria</taxon>
        <taxon>Bacillati</taxon>
        <taxon>Actinomycetota</taxon>
        <taxon>Actinomycetes</taxon>
        <taxon>Streptosporangiales</taxon>
        <taxon>Treboniaceae</taxon>
        <taxon>Trebonia</taxon>
    </lineage>
</organism>
<name>A0A6P2BVQ9_9ACTN</name>
<gene>
    <name evidence="2" type="ORF">EAS64_25710</name>
</gene>